<evidence type="ECO:0000313" key="2">
    <source>
        <dbReference type="EMBL" id="GBP94828.1"/>
    </source>
</evidence>
<reference evidence="2 3" key="1">
    <citation type="journal article" date="2019" name="Commun. Biol.">
        <title>The bagworm genome reveals a unique fibroin gene that provides high tensile strength.</title>
        <authorList>
            <person name="Kono N."/>
            <person name="Nakamura H."/>
            <person name="Ohtoshi R."/>
            <person name="Tomita M."/>
            <person name="Numata K."/>
            <person name="Arakawa K."/>
        </authorList>
    </citation>
    <scope>NUCLEOTIDE SEQUENCE [LARGE SCALE GENOMIC DNA]</scope>
</reference>
<dbReference type="EMBL" id="BGZK01002551">
    <property type="protein sequence ID" value="GBP94828.1"/>
    <property type="molecule type" value="Genomic_DNA"/>
</dbReference>
<dbReference type="Proteomes" id="UP000299102">
    <property type="component" value="Unassembled WGS sequence"/>
</dbReference>
<evidence type="ECO:0000313" key="3">
    <source>
        <dbReference type="Proteomes" id="UP000299102"/>
    </source>
</evidence>
<protein>
    <submittedName>
        <fullName evidence="2">Uncharacterized protein</fullName>
    </submittedName>
</protein>
<feature type="region of interest" description="Disordered" evidence="1">
    <location>
        <begin position="70"/>
        <end position="94"/>
    </location>
</feature>
<gene>
    <name evidence="2" type="ORF">EVAR_89172_1</name>
</gene>
<keyword evidence="3" id="KW-1185">Reference proteome</keyword>
<comment type="caution">
    <text evidence="2">The sequence shown here is derived from an EMBL/GenBank/DDBJ whole genome shotgun (WGS) entry which is preliminary data.</text>
</comment>
<proteinExistence type="predicted"/>
<name>A0A4C2A443_EUMVA</name>
<dbReference type="AlphaFoldDB" id="A0A4C2A443"/>
<organism evidence="2 3">
    <name type="scientific">Eumeta variegata</name>
    <name type="common">Bagworm moth</name>
    <name type="synonym">Eumeta japonica</name>
    <dbReference type="NCBI Taxonomy" id="151549"/>
    <lineage>
        <taxon>Eukaryota</taxon>
        <taxon>Metazoa</taxon>
        <taxon>Ecdysozoa</taxon>
        <taxon>Arthropoda</taxon>
        <taxon>Hexapoda</taxon>
        <taxon>Insecta</taxon>
        <taxon>Pterygota</taxon>
        <taxon>Neoptera</taxon>
        <taxon>Endopterygota</taxon>
        <taxon>Lepidoptera</taxon>
        <taxon>Glossata</taxon>
        <taxon>Ditrysia</taxon>
        <taxon>Tineoidea</taxon>
        <taxon>Psychidae</taxon>
        <taxon>Oiketicinae</taxon>
        <taxon>Eumeta</taxon>
    </lineage>
</organism>
<accession>A0A4C2A443</accession>
<sequence length="113" mass="12918">MRWGAAVQVLKQDFRPLFPLLECIINRADRADGVPDRRGRLSPSDKFHLKTILSISYVPAMRYQRLGMRTKAHERAASPPIMDGPQRDAPAPSWTTARRVHGIRRAVHIEPIR</sequence>
<evidence type="ECO:0000256" key="1">
    <source>
        <dbReference type="SAM" id="MobiDB-lite"/>
    </source>
</evidence>